<evidence type="ECO:0000313" key="2">
    <source>
        <dbReference type="Proteomes" id="UP000035682"/>
    </source>
</evidence>
<accession>A0A090KVB1</accession>
<name>A0A090KVB1_STRRB</name>
<evidence type="ECO:0000313" key="1">
    <source>
        <dbReference type="EMBL" id="CEF61455.1"/>
    </source>
</evidence>
<organism evidence="1">
    <name type="scientific">Strongyloides ratti</name>
    <name type="common">Parasitic roundworm</name>
    <dbReference type="NCBI Taxonomy" id="34506"/>
    <lineage>
        <taxon>Eukaryota</taxon>
        <taxon>Metazoa</taxon>
        <taxon>Ecdysozoa</taxon>
        <taxon>Nematoda</taxon>
        <taxon>Chromadorea</taxon>
        <taxon>Rhabditida</taxon>
        <taxon>Tylenchina</taxon>
        <taxon>Panagrolaimomorpha</taxon>
        <taxon>Strongyloidoidea</taxon>
        <taxon>Strongyloididae</taxon>
        <taxon>Strongyloides</taxon>
    </lineage>
</organism>
<dbReference type="WBParaSite" id="SRAE_0000057900.1">
    <property type="protein sequence ID" value="SRAE_0000057900.1"/>
    <property type="gene ID" value="WBGene00256325"/>
</dbReference>
<gene>
    <name evidence="1 3 4" type="ORF">SRAE_0000057900</name>
</gene>
<dbReference type="WormBase" id="SRAE_0000057900">
    <property type="protein sequence ID" value="SRP01109"/>
    <property type="gene ID" value="WBGene00256325"/>
</dbReference>
<dbReference type="RefSeq" id="XP_024500664.1">
    <property type="nucleotide sequence ID" value="XM_024646488.1"/>
</dbReference>
<reference evidence="3" key="3">
    <citation type="submission" date="2020-12" db="UniProtKB">
        <authorList>
            <consortium name="WormBaseParasite"/>
        </authorList>
    </citation>
    <scope>IDENTIFICATION</scope>
</reference>
<dbReference type="CTD" id="36373823"/>
<reference evidence="2" key="1">
    <citation type="submission" date="2014-09" db="EMBL/GenBank/DDBJ databases">
        <authorList>
            <person name="Martin A.A."/>
        </authorList>
    </citation>
    <scope>NUCLEOTIDE SEQUENCE</scope>
    <source>
        <strain evidence="2">ED321</strain>
    </source>
</reference>
<dbReference type="AlphaFoldDB" id="A0A090KVB1"/>
<protein>
    <submittedName>
        <fullName evidence="1 3">Uncharacterized protein</fullName>
    </submittedName>
</protein>
<sequence length="100" mass="11670">MFLSSNGCYLRCRGHIYRQPPCNLFISVQKDHFMVRAGYLLPPAAKQQVMLLQQRRRSFGGSMRFRSASFVQPTLDQFTVKRICGAMNIAYRQPTYIKFQ</sequence>
<evidence type="ECO:0000313" key="3">
    <source>
        <dbReference type="WBParaSite" id="SRAE_0000057900.1"/>
    </source>
</evidence>
<dbReference type="GeneID" id="36373823"/>
<proteinExistence type="predicted"/>
<dbReference type="Proteomes" id="UP000035682">
    <property type="component" value="Unplaced"/>
</dbReference>
<keyword evidence="2" id="KW-1185">Reference proteome</keyword>
<evidence type="ECO:0000313" key="4">
    <source>
        <dbReference type="WormBase" id="SRAE_0000057900"/>
    </source>
</evidence>
<reference evidence="1" key="2">
    <citation type="submission" date="2014-09" db="EMBL/GenBank/DDBJ databases">
        <authorList>
            <person name="Aslett A.Martin."/>
        </authorList>
    </citation>
    <scope>NUCLEOTIDE SEQUENCE</scope>
    <source>
        <strain evidence="1">ED321 Heterogonic</strain>
    </source>
</reference>
<dbReference type="EMBL" id="LN609408">
    <property type="protein sequence ID" value="CEF61455.1"/>
    <property type="molecule type" value="Genomic_DNA"/>
</dbReference>